<keyword evidence="1" id="KW-0812">Transmembrane</keyword>
<dbReference type="AlphaFoldDB" id="A0A8R1TTG1"/>
<feature type="transmembrane region" description="Helical" evidence="1">
    <location>
        <begin position="47"/>
        <end position="68"/>
    </location>
</feature>
<reference evidence="3" key="1">
    <citation type="submission" date="2013-10" db="EMBL/GenBank/DDBJ databases">
        <title>Genome sequencing of Onchocerca volvulus.</title>
        <authorList>
            <person name="Cotton J."/>
            <person name="Tsai J."/>
            <person name="Stanley E."/>
            <person name="Tracey A."/>
            <person name="Holroyd N."/>
            <person name="Lustigman S."/>
            <person name="Berriman M."/>
        </authorList>
    </citation>
    <scope>NUCLEOTIDE SEQUENCE</scope>
</reference>
<dbReference type="Proteomes" id="UP000024404">
    <property type="component" value="Unassembled WGS sequence"/>
</dbReference>
<dbReference type="EnsemblMetazoa" id="OVOC3909.1">
    <property type="protein sequence ID" value="OVOC3909.1"/>
    <property type="gene ID" value="WBGene00240718"/>
</dbReference>
<accession>A0A8R1TTG1</accession>
<organism evidence="2 3">
    <name type="scientific">Onchocerca volvulus</name>
    <dbReference type="NCBI Taxonomy" id="6282"/>
    <lineage>
        <taxon>Eukaryota</taxon>
        <taxon>Metazoa</taxon>
        <taxon>Ecdysozoa</taxon>
        <taxon>Nematoda</taxon>
        <taxon>Chromadorea</taxon>
        <taxon>Rhabditida</taxon>
        <taxon>Spirurina</taxon>
        <taxon>Spiruromorpha</taxon>
        <taxon>Filarioidea</taxon>
        <taxon>Onchocercidae</taxon>
        <taxon>Onchocerca</taxon>
    </lineage>
</organism>
<sequence length="142" mass="15763">MIKGTHQWRSNSPVVILIDFVIKEWIFGILDQIKNTNCKTNAEFGHILARIAGSMPYFLLIFLLFYQLQKNNAEVVTTTAPSTIQTAAEVTGSSISTTTKGTQCLVPLTGIPGWLTLISIFYEDLYEISPTRTNWSANAYGA</sequence>
<evidence type="ECO:0000256" key="1">
    <source>
        <dbReference type="SAM" id="Phobius"/>
    </source>
</evidence>
<proteinExistence type="predicted"/>
<evidence type="ECO:0000313" key="3">
    <source>
        <dbReference type="Proteomes" id="UP000024404"/>
    </source>
</evidence>
<dbReference type="EMBL" id="CMVM020000122">
    <property type="status" value="NOT_ANNOTATED_CDS"/>
    <property type="molecule type" value="Genomic_DNA"/>
</dbReference>
<name>A0A8R1TTG1_ONCVO</name>
<reference evidence="2" key="2">
    <citation type="submission" date="2022-06" db="UniProtKB">
        <authorList>
            <consortium name="EnsemblMetazoa"/>
        </authorList>
    </citation>
    <scope>IDENTIFICATION</scope>
</reference>
<keyword evidence="1" id="KW-1133">Transmembrane helix</keyword>
<keyword evidence="3" id="KW-1185">Reference proteome</keyword>
<evidence type="ECO:0000313" key="2">
    <source>
        <dbReference type="EnsemblMetazoa" id="OVOC3909.1"/>
    </source>
</evidence>
<keyword evidence="1" id="KW-0472">Membrane</keyword>
<protein>
    <submittedName>
        <fullName evidence="2">Uncharacterized protein</fullName>
    </submittedName>
</protein>